<evidence type="ECO:0000313" key="1">
    <source>
        <dbReference type="Proteomes" id="UP000095283"/>
    </source>
</evidence>
<keyword evidence="1" id="KW-1185">Reference proteome</keyword>
<dbReference type="AlphaFoldDB" id="A0A1I7W9P4"/>
<proteinExistence type="predicted"/>
<accession>A0A1I7W9P4</accession>
<organism evidence="1 2">
    <name type="scientific">Heterorhabditis bacteriophora</name>
    <name type="common">Entomopathogenic nematode worm</name>
    <dbReference type="NCBI Taxonomy" id="37862"/>
    <lineage>
        <taxon>Eukaryota</taxon>
        <taxon>Metazoa</taxon>
        <taxon>Ecdysozoa</taxon>
        <taxon>Nematoda</taxon>
        <taxon>Chromadorea</taxon>
        <taxon>Rhabditida</taxon>
        <taxon>Rhabditina</taxon>
        <taxon>Rhabditomorpha</taxon>
        <taxon>Strongyloidea</taxon>
        <taxon>Heterorhabditidae</taxon>
        <taxon>Heterorhabditis</taxon>
    </lineage>
</organism>
<protein>
    <submittedName>
        <fullName evidence="2">Uncharacterized protein</fullName>
    </submittedName>
</protein>
<evidence type="ECO:0000313" key="2">
    <source>
        <dbReference type="WBParaSite" id="Hba_01387"/>
    </source>
</evidence>
<sequence length="112" mass="12861">MNMIDSFYTSFQSLGRANYNGAVSASIVNSCGAAVSARKVFTDQWMDSSMTLSEALIEKTRNWRHEKTRNIDQINSSDEKIGNTTDLTNMNERSKSQYFAKLRKYCKIYNKH</sequence>
<dbReference type="WBParaSite" id="Hba_01387">
    <property type="protein sequence ID" value="Hba_01387"/>
    <property type="gene ID" value="Hba_01387"/>
</dbReference>
<reference evidence="2" key="1">
    <citation type="submission" date="2016-11" db="UniProtKB">
        <authorList>
            <consortium name="WormBaseParasite"/>
        </authorList>
    </citation>
    <scope>IDENTIFICATION</scope>
</reference>
<dbReference type="Proteomes" id="UP000095283">
    <property type="component" value="Unplaced"/>
</dbReference>
<name>A0A1I7W9P4_HETBA</name>